<protein>
    <recommendedName>
        <fullName evidence="3">DDE Tnp4 domain-containing protein</fullName>
    </recommendedName>
</protein>
<dbReference type="Proteomes" id="UP000648187">
    <property type="component" value="Unassembled WGS sequence"/>
</dbReference>
<organism evidence="4 5">
    <name type="scientific">Spodoptera exigua</name>
    <name type="common">Beet armyworm</name>
    <name type="synonym">Noctua fulgens</name>
    <dbReference type="NCBI Taxonomy" id="7107"/>
    <lineage>
        <taxon>Eukaryota</taxon>
        <taxon>Metazoa</taxon>
        <taxon>Ecdysozoa</taxon>
        <taxon>Arthropoda</taxon>
        <taxon>Hexapoda</taxon>
        <taxon>Insecta</taxon>
        <taxon>Pterygota</taxon>
        <taxon>Neoptera</taxon>
        <taxon>Endopterygota</taxon>
        <taxon>Lepidoptera</taxon>
        <taxon>Glossata</taxon>
        <taxon>Ditrysia</taxon>
        <taxon>Noctuoidea</taxon>
        <taxon>Noctuidae</taxon>
        <taxon>Amphipyrinae</taxon>
        <taxon>Spodoptera</taxon>
    </lineage>
</organism>
<dbReference type="GO" id="GO:0046872">
    <property type="term" value="F:metal ion binding"/>
    <property type="evidence" value="ECO:0007669"/>
    <property type="project" value="UniProtKB-KW"/>
</dbReference>
<evidence type="ECO:0000256" key="1">
    <source>
        <dbReference type="ARBA" id="ARBA00001968"/>
    </source>
</evidence>
<gene>
    <name evidence="4" type="ORF">HW555_004871</name>
</gene>
<evidence type="ECO:0000256" key="2">
    <source>
        <dbReference type="ARBA" id="ARBA00022723"/>
    </source>
</evidence>
<name>A0A835LBR3_SPOEX</name>
<accession>A0A835LBR3</accession>
<keyword evidence="5" id="KW-1185">Reference proteome</keyword>
<dbReference type="Pfam" id="PF13359">
    <property type="entry name" value="DDE_Tnp_4"/>
    <property type="match status" value="1"/>
</dbReference>
<comment type="caution">
    <text evidence="4">The sequence shown here is derived from an EMBL/GenBank/DDBJ whole genome shotgun (WGS) entry which is preliminary data.</text>
</comment>
<proteinExistence type="predicted"/>
<dbReference type="AlphaFoldDB" id="A0A835LBR3"/>
<dbReference type="PANTHER" id="PTHR23080">
    <property type="entry name" value="THAP DOMAIN PROTEIN"/>
    <property type="match status" value="1"/>
</dbReference>
<comment type="cofactor">
    <cofactor evidence="1">
        <name>a divalent metal cation</name>
        <dbReference type="ChEBI" id="CHEBI:60240"/>
    </cofactor>
</comment>
<feature type="domain" description="DDE Tnp4" evidence="3">
    <location>
        <begin position="472"/>
        <end position="639"/>
    </location>
</feature>
<evidence type="ECO:0000259" key="3">
    <source>
        <dbReference type="Pfam" id="PF13359"/>
    </source>
</evidence>
<evidence type="ECO:0000313" key="5">
    <source>
        <dbReference type="Proteomes" id="UP000648187"/>
    </source>
</evidence>
<sequence length="687" mass="79701">MVAPSWYNRKFPGTVSRVLTGDGGAAVAFGDPQEGVRLWEARRMLEQVCETSLQVQRAHGRATNRWKRGYTLVAIHTLFCINNFRRYRALDQNARVCTLICNWVYPQIITEDDYICEACWELAMAAVNQNLQQDISVSDEQAGQSQRGHINVCLLCGCSIVRRQSDKILRDNPTDLQQNMINIIQMKLQPRQVTPTDRVCHACWLRTKREALRSNLVDENRIPEEILQMEIMPQDNEPHENPQEELARPNIIESITLTDYRRAANTGNHCVFTDCSNTDTLHTVSDQLRAIILSNHKYYLPKLARVCGDHLDRNSWDSLFESSNSINTFNVDQVQHIFSFVNAFNPTLDFDNVEEMDERIFIYWVGFSKEKYNMLLAEVPRISEIKGGRLGLVSLLIKMRSGDSDERIATLVQKPRRTLETLMDRVREVLVQDFVPRYLGITHLSREQLNNHTLAIPNGLYGHENNVIVICDGTYIYINKSSNYMFQKDTYSLHKYRNLLKPFLIVASDGYIIDCFGPYKATTSDAEIMSSLFQTETSPLRLYFRENDVFILDRGFRDCISLLEECGYRTYMPDSLLEGEHQLTTAQANRSRCVTICRWVVEVVNGYFKRDFKILRQEYFHRSLPHMMKNFRIAAALLNKFVTRLRNNDLRGSEETTLIRGRIKSRHISRKQYFVYILVENNNNSSL</sequence>
<keyword evidence="2" id="KW-0479">Metal-binding</keyword>
<dbReference type="InterPro" id="IPR027806">
    <property type="entry name" value="HARBI1_dom"/>
</dbReference>
<evidence type="ECO:0000313" key="4">
    <source>
        <dbReference type="EMBL" id="KAF9418252.1"/>
    </source>
</evidence>
<reference evidence="4" key="1">
    <citation type="submission" date="2020-08" db="EMBL/GenBank/DDBJ databases">
        <title>Spodoptera exigua strain:BAW_Kor-Di-RS1 Genome sequencing and assembly.</title>
        <authorList>
            <person name="Kim J."/>
            <person name="Nam H.Y."/>
            <person name="Kwon M."/>
            <person name="Choi J.H."/>
            <person name="Cho S.R."/>
            <person name="Kim G.-H."/>
        </authorList>
    </citation>
    <scope>NUCLEOTIDE SEQUENCE</scope>
    <source>
        <strain evidence="4">BAW_Kor-Di-RS1</strain>
        <tissue evidence="4">Whole-body</tissue>
    </source>
</reference>
<dbReference type="EMBL" id="JACKWZ010000058">
    <property type="protein sequence ID" value="KAF9418252.1"/>
    <property type="molecule type" value="Genomic_DNA"/>
</dbReference>